<proteinExistence type="predicted"/>
<reference evidence="2" key="1">
    <citation type="submission" date="2021-06" db="EMBL/GenBank/DDBJ databases">
        <authorList>
            <person name="Hodson N. C."/>
            <person name="Mongue J. A."/>
            <person name="Jaron S. K."/>
        </authorList>
    </citation>
    <scope>NUCLEOTIDE SEQUENCE</scope>
</reference>
<organism evidence="2 3">
    <name type="scientific">Allacma fusca</name>
    <dbReference type="NCBI Taxonomy" id="39272"/>
    <lineage>
        <taxon>Eukaryota</taxon>
        <taxon>Metazoa</taxon>
        <taxon>Ecdysozoa</taxon>
        <taxon>Arthropoda</taxon>
        <taxon>Hexapoda</taxon>
        <taxon>Collembola</taxon>
        <taxon>Symphypleona</taxon>
        <taxon>Sminthuridae</taxon>
        <taxon>Allacma</taxon>
    </lineage>
</organism>
<dbReference type="InterPro" id="IPR005312">
    <property type="entry name" value="DUF1759"/>
</dbReference>
<feature type="region of interest" description="Disordered" evidence="1">
    <location>
        <begin position="99"/>
        <end position="127"/>
    </location>
</feature>
<dbReference type="Pfam" id="PF03564">
    <property type="entry name" value="DUF1759"/>
    <property type="match status" value="1"/>
</dbReference>
<evidence type="ECO:0000256" key="1">
    <source>
        <dbReference type="SAM" id="MobiDB-lite"/>
    </source>
</evidence>
<sequence length="175" mass="19649">MNIIPIRIPIRIRIPVPALKTCLTKLGTKIESYPDDNPNLGLVEAHSVRLSEIWNDLTLNHYAILGHLKTQQEIEAQESDYGANESRVTDLRAKLFSVPRLTPRGSPSSRSTPPPEPKPTEVRLPTMDLPTFSGKLQDWMSFRDLFTATIKGNKSLAAAQKLQYLKSCLRDDASR</sequence>
<dbReference type="Proteomes" id="UP000708208">
    <property type="component" value="Unassembled WGS sequence"/>
</dbReference>
<evidence type="ECO:0000313" key="2">
    <source>
        <dbReference type="EMBL" id="CAG7829226.1"/>
    </source>
</evidence>
<keyword evidence="3" id="KW-1185">Reference proteome</keyword>
<dbReference type="OrthoDB" id="5989194at2759"/>
<feature type="compositionally biased region" description="Low complexity" evidence="1">
    <location>
        <begin position="99"/>
        <end position="111"/>
    </location>
</feature>
<dbReference type="AlphaFoldDB" id="A0A8J2LC16"/>
<protein>
    <submittedName>
        <fullName evidence="2">Uncharacterized protein</fullName>
    </submittedName>
</protein>
<name>A0A8J2LC16_9HEXA</name>
<feature type="non-terminal residue" evidence="2">
    <location>
        <position position="175"/>
    </location>
</feature>
<evidence type="ECO:0000313" key="3">
    <source>
        <dbReference type="Proteomes" id="UP000708208"/>
    </source>
</evidence>
<comment type="caution">
    <text evidence="2">The sequence shown here is derived from an EMBL/GenBank/DDBJ whole genome shotgun (WGS) entry which is preliminary data.</text>
</comment>
<gene>
    <name evidence="2" type="ORF">AFUS01_LOCUS39100</name>
</gene>
<dbReference type="EMBL" id="CAJVCH010550600">
    <property type="protein sequence ID" value="CAG7829226.1"/>
    <property type="molecule type" value="Genomic_DNA"/>
</dbReference>
<accession>A0A8J2LC16</accession>